<dbReference type="Pfam" id="PF03009">
    <property type="entry name" value="GDPD"/>
    <property type="match status" value="1"/>
</dbReference>
<evidence type="ECO:0000256" key="1">
    <source>
        <dbReference type="SAM" id="SignalP"/>
    </source>
</evidence>
<accession>A0ABN1S0I5</accession>
<feature type="domain" description="GP-PDE" evidence="2">
    <location>
        <begin position="37"/>
        <end position="281"/>
    </location>
</feature>
<keyword evidence="1" id="KW-0732">Signal</keyword>
<name>A0ABN1S0I5_9ACTN</name>
<feature type="chain" id="PRO_5047513272" evidence="1">
    <location>
        <begin position="28"/>
        <end position="284"/>
    </location>
</feature>
<dbReference type="InterPro" id="IPR030395">
    <property type="entry name" value="GP_PDE_dom"/>
</dbReference>
<dbReference type="PANTHER" id="PTHR46211">
    <property type="entry name" value="GLYCEROPHOSPHORYL DIESTER PHOSPHODIESTERASE"/>
    <property type="match status" value="1"/>
</dbReference>
<reference evidence="3 4" key="1">
    <citation type="journal article" date="2019" name="Int. J. Syst. Evol. Microbiol.">
        <title>The Global Catalogue of Microorganisms (GCM) 10K type strain sequencing project: providing services to taxonomists for standard genome sequencing and annotation.</title>
        <authorList>
            <consortium name="The Broad Institute Genomics Platform"/>
            <consortium name="The Broad Institute Genome Sequencing Center for Infectious Disease"/>
            <person name="Wu L."/>
            <person name="Ma J."/>
        </authorList>
    </citation>
    <scope>NUCLEOTIDE SEQUENCE [LARGE SCALE GENOMIC DNA]</scope>
    <source>
        <strain evidence="3 4">JCM 10696</strain>
    </source>
</reference>
<dbReference type="SUPFAM" id="SSF51695">
    <property type="entry name" value="PLC-like phosphodiesterases"/>
    <property type="match status" value="1"/>
</dbReference>
<proteinExistence type="predicted"/>
<evidence type="ECO:0000313" key="4">
    <source>
        <dbReference type="Proteomes" id="UP001500665"/>
    </source>
</evidence>
<dbReference type="PROSITE" id="PS51704">
    <property type="entry name" value="GP_PDE"/>
    <property type="match status" value="1"/>
</dbReference>
<sequence length="284" mass="31854">MPRPRALFTSTALATCAVLALAGPASADRERRAWAHVEIIAHRGASAHAPENTLAAFRAAARMGADLIELDVRQTRDGHLVVVHDRTLTRTTDVKKRFPKLKPWRVGDLTLKQIKKLDAGSWFGRRHKGERVPTLAEALRTVKAARLKALVELKNPEEYPGITGRLLSHVENDAYWTSYERLTVQSFSWRYVRAVTEALPAVRGTVLGHPGTLELLGVRWYAGAVHPAKGNITPAYVRDAHLRWLDVYAYTVNDADTMVRLLEYGVDGITTDRPDLLWELRQED</sequence>
<evidence type="ECO:0000259" key="2">
    <source>
        <dbReference type="PROSITE" id="PS51704"/>
    </source>
</evidence>
<dbReference type="PROSITE" id="PS50007">
    <property type="entry name" value="PIPLC_X_DOMAIN"/>
    <property type="match status" value="1"/>
</dbReference>
<dbReference type="GO" id="GO:0016787">
    <property type="term" value="F:hydrolase activity"/>
    <property type="evidence" value="ECO:0007669"/>
    <property type="project" value="UniProtKB-KW"/>
</dbReference>
<dbReference type="EMBL" id="BAAAHH010000058">
    <property type="protein sequence ID" value="GAA0968709.1"/>
    <property type="molecule type" value="Genomic_DNA"/>
</dbReference>
<dbReference type="Proteomes" id="UP001500665">
    <property type="component" value="Unassembled WGS sequence"/>
</dbReference>
<organism evidence="3 4">
    <name type="scientific">Actinocorallia libanotica</name>
    <dbReference type="NCBI Taxonomy" id="46162"/>
    <lineage>
        <taxon>Bacteria</taxon>
        <taxon>Bacillati</taxon>
        <taxon>Actinomycetota</taxon>
        <taxon>Actinomycetes</taxon>
        <taxon>Streptosporangiales</taxon>
        <taxon>Thermomonosporaceae</taxon>
        <taxon>Actinocorallia</taxon>
    </lineage>
</organism>
<dbReference type="Gene3D" id="3.20.20.190">
    <property type="entry name" value="Phosphatidylinositol (PI) phosphodiesterase"/>
    <property type="match status" value="1"/>
</dbReference>
<keyword evidence="3" id="KW-0378">Hydrolase</keyword>
<dbReference type="InterPro" id="IPR017946">
    <property type="entry name" value="PLC-like_Pdiesterase_TIM-brl"/>
</dbReference>
<feature type="signal peptide" evidence="1">
    <location>
        <begin position="1"/>
        <end position="27"/>
    </location>
</feature>
<dbReference type="PANTHER" id="PTHR46211:SF1">
    <property type="entry name" value="GLYCEROPHOSPHODIESTER PHOSPHODIESTERASE, CYTOPLASMIC"/>
    <property type="match status" value="1"/>
</dbReference>
<gene>
    <name evidence="3" type="ORF">GCM10009550_74530</name>
</gene>
<dbReference type="RefSeq" id="WP_344247209.1">
    <property type="nucleotide sequence ID" value="NZ_BAAAHH010000058.1"/>
</dbReference>
<comment type="caution">
    <text evidence="3">The sequence shown here is derived from an EMBL/GenBank/DDBJ whole genome shotgun (WGS) entry which is preliminary data.</text>
</comment>
<evidence type="ECO:0000313" key="3">
    <source>
        <dbReference type="EMBL" id="GAA0968709.1"/>
    </source>
</evidence>
<keyword evidence="4" id="KW-1185">Reference proteome</keyword>
<protein>
    <submittedName>
        <fullName evidence="3">Hydrolase</fullName>
    </submittedName>
</protein>